<evidence type="ECO:0000313" key="11">
    <source>
        <dbReference type="EMBL" id="OCF24963.1"/>
    </source>
</evidence>
<feature type="compositionally biased region" description="Basic and acidic residues" evidence="7">
    <location>
        <begin position="941"/>
        <end position="952"/>
    </location>
</feature>
<keyword evidence="4" id="KW-0808">Transferase</keyword>
<feature type="transmembrane region" description="Helical" evidence="8">
    <location>
        <begin position="323"/>
        <end position="343"/>
    </location>
</feature>
<feature type="region of interest" description="Disordered" evidence="7">
    <location>
        <begin position="1"/>
        <end position="88"/>
    </location>
</feature>
<keyword evidence="13" id="KW-1185">Reference proteome</keyword>
<protein>
    <recommendedName>
        <fullName evidence="2">histidine kinase</fullName>
        <ecNumber evidence="2">2.7.13.3</ecNumber>
    </recommendedName>
</protein>
<evidence type="ECO:0000256" key="7">
    <source>
        <dbReference type="SAM" id="MobiDB-lite"/>
    </source>
</evidence>
<feature type="modified residue" description="4-aspartylphosphate" evidence="6">
    <location>
        <position position="1040"/>
    </location>
</feature>
<gene>
    <name evidence="11" type="ORF">I302_04773</name>
    <name evidence="12" type="ORF">I302_105656</name>
</gene>
<dbReference type="RefSeq" id="XP_019046033.1">
    <property type="nucleotide sequence ID" value="XM_019191403.1"/>
</dbReference>
<evidence type="ECO:0000259" key="10">
    <source>
        <dbReference type="PROSITE" id="PS50110"/>
    </source>
</evidence>
<evidence type="ECO:0000256" key="6">
    <source>
        <dbReference type="PROSITE-ProRule" id="PRU00169"/>
    </source>
</evidence>
<evidence type="ECO:0000256" key="4">
    <source>
        <dbReference type="ARBA" id="ARBA00022679"/>
    </source>
</evidence>
<evidence type="ECO:0000259" key="9">
    <source>
        <dbReference type="PROSITE" id="PS50109"/>
    </source>
</evidence>
<organism evidence="11">
    <name type="scientific">Kwoniella bestiolae CBS 10118</name>
    <dbReference type="NCBI Taxonomy" id="1296100"/>
    <lineage>
        <taxon>Eukaryota</taxon>
        <taxon>Fungi</taxon>
        <taxon>Dikarya</taxon>
        <taxon>Basidiomycota</taxon>
        <taxon>Agaricomycotina</taxon>
        <taxon>Tremellomycetes</taxon>
        <taxon>Tremellales</taxon>
        <taxon>Cryptococcaceae</taxon>
        <taxon>Kwoniella</taxon>
    </lineage>
</organism>
<dbReference type="Proteomes" id="UP000092730">
    <property type="component" value="Chromosome 4"/>
</dbReference>
<dbReference type="EMBL" id="KI894021">
    <property type="protein sequence ID" value="OCF24963.1"/>
    <property type="molecule type" value="Genomic_DNA"/>
</dbReference>
<dbReference type="GO" id="GO:0005886">
    <property type="term" value="C:plasma membrane"/>
    <property type="evidence" value="ECO:0007669"/>
    <property type="project" value="TreeGrafter"/>
</dbReference>
<feature type="region of interest" description="Disordered" evidence="7">
    <location>
        <begin position="122"/>
        <end position="171"/>
    </location>
</feature>
<sequence length="1134" mass="125758">MPADSATDLRRADTLSDPYPAGPSRQSALHNSSSRPPNANQGINNPHPHPHKTRFKPSGFSRFWDSVKTHLTPPSHPSTTSESAIGGSSFRNTTDNYYYNESVHGGGTSHLPLELLNPKAGMEGKHKRRTGPNSSASRGGLRFRARSSQAASNSRYGDDDDLSSSKPNEPVSHVVVDTNFEHFTPMMAKSDSGFSNKTPGTNTNNGGIDSKNEDGEGDGGDTTPNGGMAGYDRSDMASTTRRGSRAENWVKKNEVVIWISERFWPNVKHFLDSEFPEPSKERSFQKETWFTQKQGAMASSVFFLINWVLTVGLLPTPMSTYNYIAYISIAGVLTLPIPILVIFDFPRRHPNIWQPWIFGACWVFAYILIIEMRLCGFFSDNNKCGSRNFLNLLGFAFGQPTLGLLTLREHRITAICGASIWLILVGSLVMAEKNSPKLFFRNIVFFALFHAFLICASFLKERGERQMFALRQQLKIQYRATQSAQVMERRAADSKKRFVSYIFHEVRVPLNTALLAVQNLEGENVFKGLEEDQSEMVHGLMGSLTMMEKVLNDVLSFNRMESGKFAQARKPFEFHKSIQLVALSHRMQAQMAGIELHVELDKDIDKIGGVFVGDEMRLRQVASNLVSNSIKFTDKGSVRIVTKLLYPRMEPTPAVEIDDPLRQAAMNLQKQQEIEHYERNERLNMASSGGMIDIEKGSVPLEVRRQSRDLEKDKEEEKKKVQKVVVRVEVHDSGVGLRKQDVIDNRLFSPYVQTEIGRRQGGKGSGLGLALVRQIVKLSNGRLGVESEFGKGSMFWFELPYSLPPPPKGKPNTLSPPMGGPHATFAPSPTVPGVSRSHSYQRPTPSPLGQPLGSTEMVKDTSSNTERPAMGTTESTLPLLPEAHASQSPVKKNDLVPTEEIIMHTYPPVDPPTPDDEEIPGTGNDSTFTDPFASAPSASSGERRSSEWSDATRQELQAPPIINAPPQVAIQPPPEPSPELPLCVLVVDDDKLTRMLMSRMLTRLGHQVSTAENGKIAFDMIRDSFEQKPNAPRFDVIFLDNQMPLMSGVEVAREVRDIGCPVFIVGCTGNALREDQEEYISAGADSIIPKPIHQKAIVEMIKEARKRVAGETQPKPKERFDEGYGSPGGSGVMV</sequence>
<reference evidence="12" key="4">
    <citation type="submission" date="2024-02" db="EMBL/GenBank/DDBJ databases">
        <title>Comparative genomics of Cryptococcus and Kwoniella reveals pathogenesis evolution and contrasting modes of karyotype evolution via chromosome fusion or intercentromeric recombination.</title>
        <authorList>
            <person name="Coelho M.A."/>
            <person name="David-Palma M."/>
            <person name="Shea T."/>
            <person name="Bowers K."/>
            <person name="McGinley-Smith S."/>
            <person name="Mohammad A.W."/>
            <person name="Gnirke A."/>
            <person name="Yurkov A.M."/>
            <person name="Nowrousian M."/>
            <person name="Sun S."/>
            <person name="Cuomo C.A."/>
            <person name="Heitman J."/>
        </authorList>
    </citation>
    <scope>NUCLEOTIDE SEQUENCE</scope>
    <source>
        <strain evidence="12">CBS 10118</strain>
    </source>
</reference>
<dbReference type="PROSITE" id="PS50109">
    <property type="entry name" value="HIS_KIN"/>
    <property type="match status" value="1"/>
</dbReference>
<dbReference type="InterPro" id="IPR003594">
    <property type="entry name" value="HATPase_dom"/>
</dbReference>
<evidence type="ECO:0000256" key="8">
    <source>
        <dbReference type="SAM" id="Phobius"/>
    </source>
</evidence>
<feature type="compositionally biased region" description="Gly residues" evidence="7">
    <location>
        <begin position="1125"/>
        <end position="1134"/>
    </location>
</feature>
<dbReference type="Gene3D" id="3.30.565.10">
    <property type="entry name" value="Histidine kinase-like ATPase, C-terminal domain"/>
    <property type="match status" value="1"/>
</dbReference>
<dbReference type="Gene3D" id="3.40.50.2300">
    <property type="match status" value="1"/>
</dbReference>
<feature type="region of interest" description="Disordered" evidence="7">
    <location>
        <begin position="807"/>
        <end position="892"/>
    </location>
</feature>
<feature type="region of interest" description="Disordered" evidence="7">
    <location>
        <begin position="186"/>
        <end position="244"/>
    </location>
</feature>
<dbReference type="GO" id="GO:0000155">
    <property type="term" value="F:phosphorelay sensor kinase activity"/>
    <property type="evidence" value="ECO:0007669"/>
    <property type="project" value="InterPro"/>
</dbReference>
<feature type="region of interest" description="Disordered" evidence="7">
    <location>
        <begin position="904"/>
        <end position="952"/>
    </location>
</feature>
<dbReference type="SMART" id="SM00387">
    <property type="entry name" value="HATPase_c"/>
    <property type="match status" value="1"/>
</dbReference>
<evidence type="ECO:0000313" key="13">
    <source>
        <dbReference type="Proteomes" id="UP000092730"/>
    </source>
</evidence>
<comment type="catalytic activity">
    <reaction evidence="1">
        <text>ATP + protein L-histidine = ADP + protein N-phospho-L-histidine.</text>
        <dbReference type="EC" id="2.7.13.3"/>
    </reaction>
</comment>
<feature type="compositionally biased region" description="Low complexity" evidence="7">
    <location>
        <begin position="198"/>
        <end position="207"/>
    </location>
</feature>
<feature type="compositionally biased region" description="Basic and acidic residues" evidence="7">
    <location>
        <begin position="1107"/>
        <end position="1122"/>
    </location>
</feature>
<dbReference type="CDD" id="cd17546">
    <property type="entry name" value="REC_hyHK_CKI1_RcsC-like"/>
    <property type="match status" value="1"/>
</dbReference>
<dbReference type="EC" id="2.7.13.3" evidence="2"/>
<feature type="transmembrane region" description="Helical" evidence="8">
    <location>
        <begin position="412"/>
        <end position="431"/>
    </location>
</feature>
<dbReference type="Gene3D" id="1.10.287.130">
    <property type="match status" value="1"/>
</dbReference>
<dbReference type="PROSITE" id="PS50110">
    <property type="entry name" value="RESPONSE_REGULATORY"/>
    <property type="match status" value="1"/>
</dbReference>
<dbReference type="STRING" id="1296100.A0A1B9G1R2"/>
<dbReference type="GeneID" id="30209172"/>
<dbReference type="InterPro" id="IPR036097">
    <property type="entry name" value="HisK_dim/P_sf"/>
</dbReference>
<feature type="transmembrane region" description="Helical" evidence="8">
    <location>
        <begin position="296"/>
        <end position="316"/>
    </location>
</feature>
<accession>A0A1B9G1R2</accession>
<evidence type="ECO:0000313" key="12">
    <source>
        <dbReference type="EMBL" id="WVW83635.1"/>
    </source>
</evidence>
<reference evidence="11" key="1">
    <citation type="submission" date="2013-07" db="EMBL/GenBank/DDBJ databases">
        <title>The Genome Sequence of Cryptococcus bestiolae CBS10118.</title>
        <authorList>
            <consortium name="The Broad Institute Genome Sequencing Platform"/>
            <person name="Cuomo C."/>
            <person name="Litvintseva A."/>
            <person name="Chen Y."/>
            <person name="Heitman J."/>
            <person name="Sun S."/>
            <person name="Springer D."/>
            <person name="Dromer F."/>
            <person name="Young S.K."/>
            <person name="Zeng Q."/>
            <person name="Gargeya S."/>
            <person name="Fitzgerald M."/>
            <person name="Abouelleil A."/>
            <person name="Alvarado L."/>
            <person name="Berlin A.M."/>
            <person name="Chapman S.B."/>
            <person name="Dewar J."/>
            <person name="Goldberg J."/>
            <person name="Griggs A."/>
            <person name="Gujja S."/>
            <person name="Hansen M."/>
            <person name="Howarth C."/>
            <person name="Imamovic A."/>
            <person name="Larimer J."/>
            <person name="McCowan C."/>
            <person name="Murphy C."/>
            <person name="Pearson M."/>
            <person name="Priest M."/>
            <person name="Roberts A."/>
            <person name="Saif S."/>
            <person name="Shea T."/>
            <person name="Sykes S."/>
            <person name="Wortman J."/>
            <person name="Nusbaum C."/>
            <person name="Birren B."/>
        </authorList>
    </citation>
    <scope>NUCLEOTIDE SEQUENCE [LARGE SCALE GENOMIC DNA]</scope>
    <source>
        <strain evidence="11">CBS 10118</strain>
    </source>
</reference>
<keyword evidence="8" id="KW-0812">Transmembrane</keyword>
<dbReference type="OrthoDB" id="60033at2759"/>
<dbReference type="SMART" id="SM00448">
    <property type="entry name" value="REC"/>
    <property type="match status" value="1"/>
</dbReference>
<keyword evidence="8" id="KW-0472">Membrane</keyword>
<feature type="domain" description="Response regulatory" evidence="10">
    <location>
        <begin position="983"/>
        <end position="1105"/>
    </location>
</feature>
<evidence type="ECO:0000256" key="2">
    <source>
        <dbReference type="ARBA" id="ARBA00012438"/>
    </source>
</evidence>
<dbReference type="PANTHER" id="PTHR43047:SF66">
    <property type="entry name" value="HISKA"/>
    <property type="match status" value="1"/>
</dbReference>
<dbReference type="InterPro" id="IPR003661">
    <property type="entry name" value="HisK_dim/P_dom"/>
</dbReference>
<dbReference type="Pfam" id="PF00072">
    <property type="entry name" value="Response_reg"/>
    <property type="match status" value="1"/>
</dbReference>
<feature type="compositionally biased region" description="Polar residues" evidence="7">
    <location>
        <begin position="24"/>
        <end position="44"/>
    </location>
</feature>
<dbReference type="CDD" id="cd00082">
    <property type="entry name" value="HisKA"/>
    <property type="match status" value="1"/>
</dbReference>
<keyword evidence="8" id="KW-1133">Transmembrane helix</keyword>
<name>A0A1B9G1R2_9TREE</name>
<dbReference type="InterPro" id="IPR004358">
    <property type="entry name" value="Sig_transdc_His_kin-like_C"/>
</dbReference>
<dbReference type="Pfam" id="PF00512">
    <property type="entry name" value="HisKA"/>
    <property type="match status" value="1"/>
</dbReference>
<dbReference type="InterPro" id="IPR011006">
    <property type="entry name" value="CheY-like_superfamily"/>
</dbReference>
<dbReference type="SUPFAM" id="SSF47384">
    <property type="entry name" value="Homodimeric domain of signal transducing histidine kinase"/>
    <property type="match status" value="1"/>
</dbReference>
<dbReference type="VEuPathDB" id="FungiDB:I302_04773"/>
<reference evidence="12" key="2">
    <citation type="submission" date="2013-07" db="EMBL/GenBank/DDBJ databases">
        <authorList>
            <consortium name="The Broad Institute Genome Sequencing Platform"/>
            <person name="Cuomo C."/>
            <person name="Litvintseva A."/>
            <person name="Chen Y."/>
            <person name="Heitman J."/>
            <person name="Sun S."/>
            <person name="Springer D."/>
            <person name="Dromer F."/>
            <person name="Young S.K."/>
            <person name="Zeng Q."/>
            <person name="Gargeya S."/>
            <person name="Fitzgerald M."/>
            <person name="Abouelleil A."/>
            <person name="Alvarado L."/>
            <person name="Berlin A.M."/>
            <person name="Chapman S.B."/>
            <person name="Dewar J."/>
            <person name="Goldberg J."/>
            <person name="Griggs A."/>
            <person name="Gujja S."/>
            <person name="Hansen M."/>
            <person name="Howarth C."/>
            <person name="Imamovic A."/>
            <person name="Larimer J."/>
            <person name="McCowan C."/>
            <person name="Murphy C."/>
            <person name="Pearson M."/>
            <person name="Priest M."/>
            <person name="Roberts A."/>
            <person name="Saif S."/>
            <person name="Shea T."/>
            <person name="Sykes S."/>
            <person name="Wortman J."/>
            <person name="Nusbaum C."/>
            <person name="Birren B."/>
        </authorList>
    </citation>
    <scope>NUCLEOTIDE SEQUENCE</scope>
    <source>
        <strain evidence="12">CBS 10118</strain>
    </source>
</reference>
<feature type="region of interest" description="Disordered" evidence="7">
    <location>
        <begin position="1107"/>
        <end position="1134"/>
    </location>
</feature>
<feature type="compositionally biased region" description="Polar residues" evidence="7">
    <location>
        <begin position="860"/>
        <end position="876"/>
    </location>
</feature>
<dbReference type="SMART" id="SM00388">
    <property type="entry name" value="HisKA"/>
    <property type="match status" value="1"/>
</dbReference>
<dbReference type="PANTHER" id="PTHR43047">
    <property type="entry name" value="TWO-COMPONENT HISTIDINE PROTEIN KINASE"/>
    <property type="match status" value="1"/>
</dbReference>
<dbReference type="InterPro" id="IPR005467">
    <property type="entry name" value="His_kinase_dom"/>
</dbReference>
<dbReference type="PRINTS" id="PR00344">
    <property type="entry name" value="BCTRLSENSOR"/>
</dbReference>
<evidence type="ECO:0000256" key="5">
    <source>
        <dbReference type="ARBA" id="ARBA00022777"/>
    </source>
</evidence>
<feature type="domain" description="Histidine kinase" evidence="9">
    <location>
        <begin position="501"/>
        <end position="803"/>
    </location>
</feature>
<feature type="transmembrane region" description="Helical" evidence="8">
    <location>
        <begin position="388"/>
        <end position="406"/>
    </location>
</feature>
<dbReference type="SUPFAM" id="SSF52172">
    <property type="entry name" value="CheY-like"/>
    <property type="match status" value="1"/>
</dbReference>
<feature type="transmembrane region" description="Helical" evidence="8">
    <location>
        <begin position="355"/>
        <end position="376"/>
    </location>
</feature>
<feature type="transmembrane region" description="Helical" evidence="8">
    <location>
        <begin position="438"/>
        <end position="459"/>
    </location>
</feature>
<dbReference type="Pfam" id="PF02518">
    <property type="entry name" value="HATPase_c"/>
    <property type="match status" value="1"/>
</dbReference>
<dbReference type="InterPro" id="IPR001789">
    <property type="entry name" value="Sig_transdc_resp-reg_receiver"/>
</dbReference>
<keyword evidence="3 6" id="KW-0597">Phosphoprotein</keyword>
<keyword evidence="5" id="KW-0418">Kinase</keyword>
<dbReference type="KEGG" id="kbi:30209172"/>
<dbReference type="EMBL" id="CP144544">
    <property type="protein sequence ID" value="WVW83635.1"/>
    <property type="molecule type" value="Genomic_DNA"/>
</dbReference>
<dbReference type="SUPFAM" id="SSF55874">
    <property type="entry name" value="ATPase domain of HSP90 chaperone/DNA topoisomerase II/histidine kinase"/>
    <property type="match status" value="1"/>
</dbReference>
<dbReference type="GO" id="GO:0009927">
    <property type="term" value="F:histidine phosphotransfer kinase activity"/>
    <property type="evidence" value="ECO:0007669"/>
    <property type="project" value="TreeGrafter"/>
</dbReference>
<dbReference type="InterPro" id="IPR036890">
    <property type="entry name" value="HATPase_C_sf"/>
</dbReference>
<feature type="compositionally biased region" description="Low complexity" evidence="7">
    <location>
        <begin position="146"/>
        <end position="155"/>
    </location>
</feature>
<reference evidence="11" key="3">
    <citation type="submission" date="2014-01" db="EMBL/GenBank/DDBJ databases">
        <title>Evolution of pathogenesis and genome organization in the Tremellales.</title>
        <authorList>
            <person name="Cuomo C."/>
            <person name="Litvintseva A."/>
            <person name="Heitman J."/>
            <person name="Chen Y."/>
            <person name="Sun S."/>
            <person name="Springer D."/>
            <person name="Dromer F."/>
            <person name="Young S."/>
            <person name="Zeng Q."/>
            <person name="Chapman S."/>
            <person name="Gujja S."/>
            <person name="Saif S."/>
            <person name="Birren B."/>
        </authorList>
    </citation>
    <scope>NUCLEOTIDE SEQUENCE</scope>
    <source>
        <strain evidence="11">CBS 10118</strain>
    </source>
</reference>
<evidence type="ECO:0000256" key="3">
    <source>
        <dbReference type="ARBA" id="ARBA00022553"/>
    </source>
</evidence>
<dbReference type="AlphaFoldDB" id="A0A1B9G1R2"/>
<evidence type="ECO:0000256" key="1">
    <source>
        <dbReference type="ARBA" id="ARBA00000085"/>
    </source>
</evidence>
<proteinExistence type="predicted"/>